<name>A0A0L0BT15_LUCCU</name>
<dbReference type="EMBL" id="JRES01001412">
    <property type="protein sequence ID" value="KNC23128.1"/>
    <property type="molecule type" value="Genomic_DNA"/>
</dbReference>
<accession>A0A0L0BT15</accession>
<gene>
    <name evidence="1" type="ORF">FF38_01759</name>
</gene>
<dbReference type="AlphaFoldDB" id="A0A0L0BT15"/>
<dbReference type="Proteomes" id="UP000037069">
    <property type="component" value="Unassembled WGS sequence"/>
</dbReference>
<proteinExistence type="predicted"/>
<keyword evidence="2" id="KW-1185">Reference proteome</keyword>
<protein>
    <submittedName>
        <fullName evidence="1">Uncharacterized protein</fullName>
    </submittedName>
</protein>
<sequence>MGAICVAKKEYISSIRAIAGKRGLKKGLTDILSPILLVDFNVEGSHNKQRLLNYPKFINILFPSIMLENCV</sequence>
<evidence type="ECO:0000313" key="2">
    <source>
        <dbReference type="Proteomes" id="UP000037069"/>
    </source>
</evidence>
<dbReference type="OrthoDB" id="8895262at2759"/>
<comment type="caution">
    <text evidence="1">The sequence shown here is derived from an EMBL/GenBank/DDBJ whole genome shotgun (WGS) entry which is preliminary data.</text>
</comment>
<reference evidence="1 2" key="1">
    <citation type="journal article" date="2015" name="Nat. Commun.">
        <title>Lucilia cuprina genome unlocks parasitic fly biology to underpin future interventions.</title>
        <authorList>
            <person name="Anstead C.A."/>
            <person name="Korhonen P.K."/>
            <person name="Young N.D."/>
            <person name="Hall R.S."/>
            <person name="Jex A.R."/>
            <person name="Murali S.C."/>
            <person name="Hughes D.S."/>
            <person name="Lee S.F."/>
            <person name="Perry T."/>
            <person name="Stroehlein A.J."/>
            <person name="Ansell B.R."/>
            <person name="Breugelmans B."/>
            <person name="Hofmann A."/>
            <person name="Qu J."/>
            <person name="Dugan S."/>
            <person name="Lee S.L."/>
            <person name="Chao H."/>
            <person name="Dinh H."/>
            <person name="Han Y."/>
            <person name="Doddapaneni H.V."/>
            <person name="Worley K.C."/>
            <person name="Muzny D.M."/>
            <person name="Ioannidis P."/>
            <person name="Waterhouse R.M."/>
            <person name="Zdobnov E.M."/>
            <person name="James P.J."/>
            <person name="Bagnall N.H."/>
            <person name="Kotze A.C."/>
            <person name="Gibbs R.A."/>
            <person name="Richards S."/>
            <person name="Batterham P."/>
            <person name="Gasser R.B."/>
        </authorList>
    </citation>
    <scope>NUCLEOTIDE SEQUENCE [LARGE SCALE GENOMIC DNA]</scope>
    <source>
        <strain evidence="1 2">LS</strain>
        <tissue evidence="1">Full body</tissue>
    </source>
</reference>
<evidence type="ECO:0000313" key="1">
    <source>
        <dbReference type="EMBL" id="KNC23128.1"/>
    </source>
</evidence>
<organism evidence="1 2">
    <name type="scientific">Lucilia cuprina</name>
    <name type="common">Green bottle fly</name>
    <name type="synonym">Australian sheep blowfly</name>
    <dbReference type="NCBI Taxonomy" id="7375"/>
    <lineage>
        <taxon>Eukaryota</taxon>
        <taxon>Metazoa</taxon>
        <taxon>Ecdysozoa</taxon>
        <taxon>Arthropoda</taxon>
        <taxon>Hexapoda</taxon>
        <taxon>Insecta</taxon>
        <taxon>Pterygota</taxon>
        <taxon>Neoptera</taxon>
        <taxon>Endopterygota</taxon>
        <taxon>Diptera</taxon>
        <taxon>Brachycera</taxon>
        <taxon>Muscomorpha</taxon>
        <taxon>Oestroidea</taxon>
        <taxon>Calliphoridae</taxon>
        <taxon>Luciliinae</taxon>
        <taxon>Lucilia</taxon>
    </lineage>
</organism>